<evidence type="ECO:0000256" key="6">
    <source>
        <dbReference type="ARBA" id="ARBA00023049"/>
    </source>
</evidence>
<organism evidence="8 9">
    <name type="scientific">Penicillium cinerascens</name>
    <dbReference type="NCBI Taxonomy" id="70096"/>
    <lineage>
        <taxon>Eukaryota</taxon>
        <taxon>Fungi</taxon>
        <taxon>Dikarya</taxon>
        <taxon>Ascomycota</taxon>
        <taxon>Pezizomycotina</taxon>
        <taxon>Eurotiomycetes</taxon>
        <taxon>Eurotiomycetidae</taxon>
        <taxon>Eurotiales</taxon>
        <taxon>Aspergillaceae</taxon>
        <taxon>Penicillium</taxon>
    </lineage>
</organism>
<dbReference type="SUPFAM" id="SSF55486">
    <property type="entry name" value="Metalloproteases ('zincins'), catalytic domain"/>
    <property type="match status" value="1"/>
</dbReference>
<dbReference type="Pfam" id="PF07998">
    <property type="entry name" value="Peptidase_M54"/>
    <property type="match status" value="1"/>
</dbReference>
<keyword evidence="3" id="KW-0479">Metal-binding</keyword>
<sequence length="450" mass="50243">MAPSRSGTCAHRSISFTFSPHAENAGFRRQSSRQRLAATRSSCLSNQPKPDLATDDPKTFPAPLLLPGDDLAEDPDYPTQSFQKWLGEISRNKLTPKRKTIYVIPPPQIGDEVGFMQSWIKPGSHAAESRAQLPCPQDVCDYLEAFYHGVSVKLLPPSTFTFTTWEEEDRKASKARKSPKLRYVGLKCGTGVTRIRARPSPDEVFRGQVNLNDLLDAVIAMLPQDAFSVQLFMHHDMYEDEEDEFGCGRAYGGSRVCVVSSARYDPALDEVEEINRLHAWPASHCEDYISKCCSEFDPKAKRPKTVKTRTKDSELSSSPLGPMEAAISVYRSLPTSNLSLPELSALWLGRTCRTAVHELGHCFGMGHCVYYACSMQGTASIREDARQPPYLCPVDLAKLLHETKGTANKRYQALLDFCERPGNKGAHFFAPFAAWLRARLQAMYPIIDLT</sequence>
<feature type="compositionally biased region" description="Polar residues" evidence="7">
    <location>
        <begin position="39"/>
        <end position="48"/>
    </location>
</feature>
<protein>
    <recommendedName>
        <fullName evidence="10">Archaemetzincin-2</fullName>
    </recommendedName>
</protein>
<evidence type="ECO:0000256" key="4">
    <source>
        <dbReference type="ARBA" id="ARBA00022801"/>
    </source>
</evidence>
<evidence type="ECO:0000256" key="7">
    <source>
        <dbReference type="SAM" id="MobiDB-lite"/>
    </source>
</evidence>
<comment type="caution">
    <text evidence="8">The sequence shown here is derived from an EMBL/GenBank/DDBJ whole genome shotgun (WGS) entry which is preliminary data.</text>
</comment>
<keyword evidence="4" id="KW-0378">Hydrolase</keyword>
<dbReference type="RefSeq" id="XP_058306287.1">
    <property type="nucleotide sequence ID" value="XM_058454038.1"/>
</dbReference>
<feature type="region of interest" description="Disordered" evidence="7">
    <location>
        <begin position="24"/>
        <end position="62"/>
    </location>
</feature>
<proteinExistence type="predicted"/>
<dbReference type="OrthoDB" id="2365600at2759"/>
<reference evidence="8" key="1">
    <citation type="submission" date="2022-12" db="EMBL/GenBank/DDBJ databases">
        <authorList>
            <person name="Petersen C."/>
        </authorList>
    </citation>
    <scope>NUCLEOTIDE SEQUENCE</scope>
    <source>
        <strain evidence="8">IBT 15544</strain>
    </source>
</reference>
<dbReference type="EMBL" id="JAPQKR010000014">
    <property type="protein sequence ID" value="KAJ5197859.1"/>
    <property type="molecule type" value="Genomic_DNA"/>
</dbReference>
<dbReference type="CDD" id="cd11375">
    <property type="entry name" value="Peptidase_M54"/>
    <property type="match status" value="1"/>
</dbReference>
<dbReference type="Gene3D" id="3.40.390.10">
    <property type="entry name" value="Collagenase (Catalytic Domain)"/>
    <property type="match status" value="1"/>
</dbReference>
<dbReference type="GO" id="GO:0008237">
    <property type="term" value="F:metallopeptidase activity"/>
    <property type="evidence" value="ECO:0007669"/>
    <property type="project" value="UniProtKB-KW"/>
</dbReference>
<keyword evidence="6" id="KW-0482">Metalloprotease</keyword>
<dbReference type="PANTHER" id="PTHR15910">
    <property type="entry name" value="ARCHAEMETZINCIN"/>
    <property type="match status" value="1"/>
</dbReference>
<dbReference type="Proteomes" id="UP001150904">
    <property type="component" value="Unassembled WGS sequence"/>
</dbReference>
<dbReference type="GeneID" id="83181339"/>
<name>A0A9W9MDJ9_9EURO</name>
<gene>
    <name evidence="8" type="ORF">N7498_006976</name>
</gene>
<dbReference type="InterPro" id="IPR024079">
    <property type="entry name" value="MetalloPept_cat_dom_sf"/>
</dbReference>
<evidence type="ECO:0000256" key="1">
    <source>
        <dbReference type="ARBA" id="ARBA00001947"/>
    </source>
</evidence>
<evidence type="ECO:0000313" key="8">
    <source>
        <dbReference type="EMBL" id="KAJ5197859.1"/>
    </source>
</evidence>
<comment type="cofactor">
    <cofactor evidence="1">
        <name>Zn(2+)</name>
        <dbReference type="ChEBI" id="CHEBI:29105"/>
    </cofactor>
</comment>
<keyword evidence="5" id="KW-0862">Zinc</keyword>
<dbReference type="AlphaFoldDB" id="A0A9W9MDJ9"/>
<dbReference type="GO" id="GO:0006508">
    <property type="term" value="P:proteolysis"/>
    <property type="evidence" value="ECO:0007669"/>
    <property type="project" value="UniProtKB-KW"/>
</dbReference>
<keyword evidence="2" id="KW-0645">Protease</keyword>
<dbReference type="GO" id="GO:0046872">
    <property type="term" value="F:metal ion binding"/>
    <property type="evidence" value="ECO:0007669"/>
    <property type="project" value="UniProtKB-KW"/>
</dbReference>
<reference evidence="8" key="2">
    <citation type="journal article" date="2023" name="IMA Fungus">
        <title>Comparative genomic study of the Penicillium genus elucidates a diverse pangenome and 15 lateral gene transfer events.</title>
        <authorList>
            <person name="Petersen C."/>
            <person name="Sorensen T."/>
            <person name="Nielsen M.R."/>
            <person name="Sondergaard T.E."/>
            <person name="Sorensen J.L."/>
            <person name="Fitzpatrick D.A."/>
            <person name="Frisvad J.C."/>
            <person name="Nielsen K.L."/>
        </authorList>
    </citation>
    <scope>NUCLEOTIDE SEQUENCE</scope>
    <source>
        <strain evidence="8">IBT 15544</strain>
    </source>
</reference>
<dbReference type="PANTHER" id="PTHR15910:SF1">
    <property type="entry name" value="ARCHAEMETZINCIN-2"/>
    <property type="match status" value="1"/>
</dbReference>
<evidence type="ECO:0000313" key="9">
    <source>
        <dbReference type="Proteomes" id="UP001150904"/>
    </source>
</evidence>
<evidence type="ECO:0008006" key="10">
    <source>
        <dbReference type="Google" id="ProtNLM"/>
    </source>
</evidence>
<evidence type="ECO:0000256" key="5">
    <source>
        <dbReference type="ARBA" id="ARBA00022833"/>
    </source>
</evidence>
<evidence type="ECO:0000256" key="2">
    <source>
        <dbReference type="ARBA" id="ARBA00022670"/>
    </source>
</evidence>
<keyword evidence="9" id="KW-1185">Reference proteome</keyword>
<accession>A0A9W9MDJ9</accession>
<evidence type="ECO:0000256" key="3">
    <source>
        <dbReference type="ARBA" id="ARBA00022723"/>
    </source>
</evidence>
<dbReference type="InterPro" id="IPR012962">
    <property type="entry name" value="Pept_M54_archaemetzincn"/>
</dbReference>